<dbReference type="Pfam" id="PF07980">
    <property type="entry name" value="SusD_RagB"/>
    <property type="match status" value="1"/>
</dbReference>
<evidence type="ECO:0000256" key="4">
    <source>
        <dbReference type="ARBA" id="ARBA00023136"/>
    </source>
</evidence>
<dbReference type="Pfam" id="PF14322">
    <property type="entry name" value="SusD-like_3"/>
    <property type="match status" value="1"/>
</dbReference>
<dbReference type="SUPFAM" id="SSF48452">
    <property type="entry name" value="TPR-like"/>
    <property type="match status" value="1"/>
</dbReference>
<feature type="domain" description="RagB/SusD" evidence="6">
    <location>
        <begin position="307"/>
        <end position="436"/>
    </location>
</feature>
<dbReference type="InterPro" id="IPR011990">
    <property type="entry name" value="TPR-like_helical_dom_sf"/>
</dbReference>
<dbReference type="GO" id="GO:0009279">
    <property type="term" value="C:cell outer membrane"/>
    <property type="evidence" value="ECO:0007669"/>
    <property type="project" value="UniProtKB-SubCell"/>
</dbReference>
<accession>A0A1X7I6E8</accession>
<evidence type="ECO:0000256" key="1">
    <source>
        <dbReference type="ARBA" id="ARBA00004442"/>
    </source>
</evidence>
<dbReference type="STRING" id="561061.SAMN05660862_0492"/>
<dbReference type="OrthoDB" id="621570at2"/>
<evidence type="ECO:0000259" key="7">
    <source>
        <dbReference type="Pfam" id="PF14322"/>
    </source>
</evidence>
<dbReference type="InterPro" id="IPR012944">
    <property type="entry name" value="SusD_RagB_dom"/>
</dbReference>
<keyword evidence="3" id="KW-0732">Signal</keyword>
<dbReference type="EMBL" id="FXAU01000001">
    <property type="protein sequence ID" value="SMG09852.1"/>
    <property type="molecule type" value="Genomic_DNA"/>
</dbReference>
<name>A0A1X7I6E8_9SPHI</name>
<evidence type="ECO:0000256" key="5">
    <source>
        <dbReference type="ARBA" id="ARBA00023237"/>
    </source>
</evidence>
<keyword evidence="5" id="KW-0998">Cell outer membrane</keyword>
<dbReference type="Proteomes" id="UP000192980">
    <property type="component" value="Unassembled WGS sequence"/>
</dbReference>
<proteinExistence type="inferred from homology"/>
<protein>
    <submittedName>
        <fullName evidence="8">SusD family protein</fullName>
    </submittedName>
</protein>
<sequence length="456" mass="51268">MKTNKLYIASLCLGASLTFGSCDSFLDIDAPKDQVAADLAFADAKVAEAAMVGVYTSMNNFNNQFASALLSLVLASASDDYYSAFTTYDEYKLNTITPNTSYLDRLWSQPYGYINHCNKIIEGLAVSPLTDAVKKQFTAEARFVRAFNYFYLTNLFNKVPLVTTSDINISNTLGPSSKEEVYAFIINELKLAETDLADAYPTSERTRPNKKAVSALLARVYLYHQDWSAAEKSASDVIGDTRYKLLDNLNDVFLRTSNEAIWQLQTVNTSTAGVNTWEGFTIVPAQPTARAYYNIYDATLASYEANDKRKENWLKPYTTGGKTFFMPFKYKVRTNAPVLEYNMVLRFAEQYLIRSEALLKQGKTKEAITDLNQIRKRAGLTLLDENTPIAQVTLALEKDRHLELLGEWGHRWFDLVRTNRAVPVLSQTKGNFEAADQRIPIAASVLLTNPKLEQND</sequence>
<comment type="similarity">
    <text evidence="2">Belongs to the SusD family.</text>
</comment>
<comment type="subcellular location">
    <subcellularLocation>
        <location evidence="1">Cell outer membrane</location>
    </subcellularLocation>
</comment>
<dbReference type="PROSITE" id="PS51257">
    <property type="entry name" value="PROKAR_LIPOPROTEIN"/>
    <property type="match status" value="1"/>
</dbReference>
<reference evidence="8 9" key="1">
    <citation type="submission" date="2017-04" db="EMBL/GenBank/DDBJ databases">
        <authorList>
            <person name="Afonso C.L."/>
            <person name="Miller P.J."/>
            <person name="Scott M.A."/>
            <person name="Spackman E."/>
            <person name="Goraichik I."/>
            <person name="Dimitrov K.M."/>
            <person name="Suarez D.L."/>
            <person name="Swayne D.E."/>
        </authorList>
    </citation>
    <scope>NUCLEOTIDE SEQUENCE [LARGE SCALE GENOMIC DNA]</scope>
    <source>
        <strain evidence="8 9">DSM 22418</strain>
    </source>
</reference>
<dbReference type="InterPro" id="IPR033985">
    <property type="entry name" value="SusD-like_N"/>
</dbReference>
<dbReference type="Gene3D" id="1.25.40.390">
    <property type="match status" value="1"/>
</dbReference>
<evidence type="ECO:0000313" key="8">
    <source>
        <dbReference type="EMBL" id="SMG09852.1"/>
    </source>
</evidence>
<gene>
    <name evidence="8" type="ORF">SAMN05660862_0492</name>
</gene>
<evidence type="ECO:0000259" key="6">
    <source>
        <dbReference type="Pfam" id="PF07980"/>
    </source>
</evidence>
<keyword evidence="4" id="KW-0472">Membrane</keyword>
<dbReference type="AlphaFoldDB" id="A0A1X7I6E8"/>
<evidence type="ECO:0000256" key="3">
    <source>
        <dbReference type="ARBA" id="ARBA00022729"/>
    </source>
</evidence>
<dbReference type="CDD" id="cd08977">
    <property type="entry name" value="SusD"/>
    <property type="match status" value="1"/>
</dbReference>
<evidence type="ECO:0000256" key="2">
    <source>
        <dbReference type="ARBA" id="ARBA00006275"/>
    </source>
</evidence>
<feature type="domain" description="SusD-like N-terminal" evidence="7">
    <location>
        <begin position="25"/>
        <end position="222"/>
    </location>
</feature>
<organism evidence="8 9">
    <name type="scientific">Sphingobacterium psychroaquaticum</name>
    <dbReference type="NCBI Taxonomy" id="561061"/>
    <lineage>
        <taxon>Bacteria</taxon>
        <taxon>Pseudomonadati</taxon>
        <taxon>Bacteroidota</taxon>
        <taxon>Sphingobacteriia</taxon>
        <taxon>Sphingobacteriales</taxon>
        <taxon>Sphingobacteriaceae</taxon>
        <taxon>Sphingobacterium</taxon>
    </lineage>
</organism>
<evidence type="ECO:0000313" key="9">
    <source>
        <dbReference type="Proteomes" id="UP000192980"/>
    </source>
</evidence>
<dbReference type="RefSeq" id="WP_085471366.1">
    <property type="nucleotide sequence ID" value="NZ_CP038029.1"/>
</dbReference>
<keyword evidence="9" id="KW-1185">Reference proteome</keyword>